<dbReference type="GO" id="GO:0016787">
    <property type="term" value="F:hydrolase activity"/>
    <property type="evidence" value="ECO:0007669"/>
    <property type="project" value="UniProtKB-KW"/>
</dbReference>
<comment type="subunit">
    <text evidence="6">Homotetramer. Forms an RuvA(8)-RuvB(12)-Holliday junction (HJ) complex. HJ DNA is sandwiched between 2 RuvA tetramers; dsDNA enters through RuvA and exits via RuvB. An RuvB hexamer assembles on each DNA strand where it exits the tetramer. Each RuvB hexamer is contacted by two RuvA subunits (via domain III) on 2 adjacent RuvB subunits; this complex drives branch migration. In the full resolvosome a probable DNA-RuvA(4)-RuvB(12)-RuvC(2) complex forms which resolves the HJ.</text>
</comment>
<keyword evidence="8" id="KW-0378">Hydrolase</keyword>
<dbReference type="SMART" id="SM00278">
    <property type="entry name" value="HhH1"/>
    <property type="match status" value="2"/>
</dbReference>
<feature type="region of interest" description="Domain I" evidence="6">
    <location>
        <begin position="1"/>
        <end position="64"/>
    </location>
</feature>
<evidence type="ECO:0000256" key="6">
    <source>
        <dbReference type="HAMAP-Rule" id="MF_00031"/>
    </source>
</evidence>
<dbReference type="InterPro" id="IPR012340">
    <property type="entry name" value="NA-bd_OB-fold"/>
</dbReference>
<dbReference type="InterPro" id="IPR003583">
    <property type="entry name" value="Hlx-hairpin-Hlx_DNA-bd_motif"/>
</dbReference>
<keyword evidence="8" id="KW-0547">Nucleotide-binding</keyword>
<feature type="region of interest" description="Domain III" evidence="6">
    <location>
        <begin position="150"/>
        <end position="193"/>
    </location>
</feature>
<dbReference type="GO" id="GO:0006310">
    <property type="term" value="P:DNA recombination"/>
    <property type="evidence" value="ECO:0007669"/>
    <property type="project" value="UniProtKB-UniRule"/>
</dbReference>
<dbReference type="GO" id="GO:0005737">
    <property type="term" value="C:cytoplasm"/>
    <property type="evidence" value="ECO:0007669"/>
    <property type="project" value="UniProtKB-SubCell"/>
</dbReference>
<keyword evidence="1 6" id="KW-0963">Cytoplasm</keyword>
<dbReference type="Pfam" id="PF07499">
    <property type="entry name" value="RuvA_C"/>
    <property type="match status" value="1"/>
</dbReference>
<gene>
    <name evidence="6 8" type="primary">ruvA</name>
    <name evidence="8" type="ORF">MPNT_10112</name>
</gene>
<dbReference type="SUPFAM" id="SSF47781">
    <property type="entry name" value="RuvA domain 2-like"/>
    <property type="match status" value="1"/>
</dbReference>
<dbReference type="AlphaFoldDB" id="A0A8J2BLI6"/>
<dbReference type="GO" id="GO:0009379">
    <property type="term" value="C:Holliday junction helicase complex"/>
    <property type="evidence" value="ECO:0007669"/>
    <property type="project" value="InterPro"/>
</dbReference>
<dbReference type="InterPro" id="IPR010994">
    <property type="entry name" value="RuvA_2-like"/>
</dbReference>
<keyword evidence="3 6" id="KW-0238">DNA-binding</keyword>
<dbReference type="SUPFAM" id="SSF46929">
    <property type="entry name" value="DNA helicase RuvA subunit, C-terminal domain"/>
    <property type="match status" value="1"/>
</dbReference>
<dbReference type="Gene3D" id="1.10.8.10">
    <property type="entry name" value="DNA helicase RuvA subunit, C-terminal domain"/>
    <property type="match status" value="1"/>
</dbReference>
<organism evidence="8 9">
    <name type="scientific">Candidatus Methylacidithermus pantelleriae</name>
    <dbReference type="NCBI Taxonomy" id="2744239"/>
    <lineage>
        <taxon>Bacteria</taxon>
        <taxon>Pseudomonadati</taxon>
        <taxon>Verrucomicrobiota</taxon>
        <taxon>Methylacidiphilae</taxon>
        <taxon>Methylacidiphilales</taxon>
        <taxon>Methylacidiphilaceae</taxon>
        <taxon>Candidatus Methylacidithermus</taxon>
    </lineage>
</organism>
<dbReference type="HAMAP" id="MF_00031">
    <property type="entry name" value="DNA_HJ_migration_RuvA"/>
    <property type="match status" value="1"/>
</dbReference>
<evidence type="ECO:0000313" key="8">
    <source>
        <dbReference type="EMBL" id="CAF0689105.1"/>
    </source>
</evidence>
<keyword evidence="9" id="KW-1185">Reference proteome</keyword>
<dbReference type="GO" id="GO:0000400">
    <property type="term" value="F:four-way junction DNA binding"/>
    <property type="evidence" value="ECO:0007669"/>
    <property type="project" value="UniProtKB-UniRule"/>
</dbReference>
<comment type="function">
    <text evidence="6">The RuvA-RuvB-RuvC complex processes Holliday junction (HJ) DNA during genetic recombination and DNA repair, while the RuvA-RuvB complex plays an important role in the rescue of blocked DNA replication forks via replication fork reversal (RFR). RuvA specifically binds to HJ cruciform DNA, conferring on it an open structure. The RuvB hexamer acts as an ATP-dependent pump, pulling dsDNA into and through the RuvAB complex. HJ branch migration allows RuvC to scan DNA until it finds its consensus sequence, where it cleaves and resolves the cruciform DNA.</text>
</comment>
<comment type="subcellular location">
    <subcellularLocation>
        <location evidence="6">Cytoplasm</location>
    </subcellularLocation>
</comment>
<comment type="domain">
    <text evidence="6">Has three domains with a flexible linker between the domains II and III and assumes an 'L' shape. Domain III is highly mobile and contacts RuvB.</text>
</comment>
<dbReference type="GO" id="GO:0009378">
    <property type="term" value="F:four-way junction helicase activity"/>
    <property type="evidence" value="ECO:0007669"/>
    <property type="project" value="InterPro"/>
</dbReference>
<dbReference type="Gene3D" id="1.10.150.20">
    <property type="entry name" value="5' to 3' exonuclease, C-terminal subdomain"/>
    <property type="match status" value="1"/>
</dbReference>
<evidence type="ECO:0000313" key="9">
    <source>
        <dbReference type="Proteomes" id="UP000663859"/>
    </source>
</evidence>
<dbReference type="SUPFAM" id="SSF50249">
    <property type="entry name" value="Nucleic acid-binding proteins"/>
    <property type="match status" value="1"/>
</dbReference>
<dbReference type="Pfam" id="PF14520">
    <property type="entry name" value="HHH_5"/>
    <property type="match status" value="1"/>
</dbReference>
<dbReference type="Proteomes" id="UP000663859">
    <property type="component" value="Unassembled WGS sequence"/>
</dbReference>
<evidence type="ECO:0000256" key="1">
    <source>
        <dbReference type="ARBA" id="ARBA00022490"/>
    </source>
</evidence>
<keyword evidence="4 6" id="KW-0233">DNA recombination</keyword>
<protein>
    <recommendedName>
        <fullName evidence="6">Holliday junction branch migration complex subunit RuvA</fullName>
    </recommendedName>
</protein>
<dbReference type="Gene3D" id="2.40.50.140">
    <property type="entry name" value="Nucleic acid-binding proteins"/>
    <property type="match status" value="1"/>
</dbReference>
<dbReference type="GO" id="GO:0048476">
    <property type="term" value="C:Holliday junction resolvase complex"/>
    <property type="evidence" value="ECO:0007669"/>
    <property type="project" value="UniProtKB-UniRule"/>
</dbReference>
<sequence length="193" mass="21602">MMAFLEGELMEKEPGRALVRVSGVGWELAIPLSTYQALPRPPAPVRLWTYWEFRDTGQALYGFGSREERELFRLLVDHVQGIGPKSALSILSVTHPERFREAVRQGDRTFLASIRGIGKKMAERIVFELKDRLKGVPELASGGQPRTKTTDAVLALVALGYRQSEATKAVEAVVEADPHLPLEELVRQALRRL</sequence>
<comment type="caution">
    <text evidence="6">Lacks conserved residue(s) required for the propagation of feature annotation.</text>
</comment>
<dbReference type="GO" id="GO:0005524">
    <property type="term" value="F:ATP binding"/>
    <property type="evidence" value="ECO:0007669"/>
    <property type="project" value="InterPro"/>
</dbReference>
<dbReference type="InterPro" id="IPR011114">
    <property type="entry name" value="RuvA_C"/>
</dbReference>
<dbReference type="InterPro" id="IPR013849">
    <property type="entry name" value="DNA_helicase_Holl-junc_RuvA_I"/>
</dbReference>
<keyword evidence="2 6" id="KW-0227">DNA damage</keyword>
<feature type="domain" description="Helix-hairpin-helix DNA-binding motif class 1" evidence="7">
    <location>
        <begin position="109"/>
        <end position="128"/>
    </location>
</feature>
<keyword evidence="5 6" id="KW-0234">DNA repair</keyword>
<dbReference type="EMBL" id="CAJNOB010000001">
    <property type="protein sequence ID" value="CAF0689105.1"/>
    <property type="molecule type" value="Genomic_DNA"/>
</dbReference>
<feature type="domain" description="Helix-hairpin-helix DNA-binding motif class 1" evidence="7">
    <location>
        <begin position="74"/>
        <end position="93"/>
    </location>
</feature>
<name>A0A8J2BLI6_9BACT</name>
<dbReference type="Pfam" id="PF01330">
    <property type="entry name" value="RuvA_N"/>
    <property type="match status" value="1"/>
</dbReference>
<dbReference type="NCBIfam" id="TIGR00084">
    <property type="entry name" value="ruvA"/>
    <property type="match status" value="1"/>
</dbReference>
<comment type="caution">
    <text evidence="8">The sequence shown here is derived from an EMBL/GenBank/DDBJ whole genome shotgun (WGS) entry which is preliminary data.</text>
</comment>
<evidence type="ECO:0000256" key="3">
    <source>
        <dbReference type="ARBA" id="ARBA00023125"/>
    </source>
</evidence>
<evidence type="ECO:0000256" key="5">
    <source>
        <dbReference type="ARBA" id="ARBA00023204"/>
    </source>
</evidence>
<dbReference type="InterPro" id="IPR036267">
    <property type="entry name" value="RuvA_C_sf"/>
</dbReference>
<dbReference type="CDD" id="cd14332">
    <property type="entry name" value="UBA_RuvA_C"/>
    <property type="match status" value="1"/>
</dbReference>
<proteinExistence type="inferred from homology"/>
<dbReference type="GO" id="GO:0006281">
    <property type="term" value="P:DNA repair"/>
    <property type="evidence" value="ECO:0007669"/>
    <property type="project" value="UniProtKB-UniRule"/>
</dbReference>
<comment type="similarity">
    <text evidence="6">Belongs to the RuvA family.</text>
</comment>
<accession>A0A8J2BLI6</accession>
<evidence type="ECO:0000256" key="4">
    <source>
        <dbReference type="ARBA" id="ARBA00023172"/>
    </source>
</evidence>
<reference evidence="8" key="1">
    <citation type="submission" date="2021-02" db="EMBL/GenBank/DDBJ databases">
        <authorList>
            <person name="Cremers G."/>
            <person name="Picone N."/>
        </authorList>
    </citation>
    <scope>NUCLEOTIDE SEQUENCE</scope>
    <source>
        <strain evidence="8">PQ17</strain>
    </source>
</reference>
<evidence type="ECO:0000256" key="2">
    <source>
        <dbReference type="ARBA" id="ARBA00022763"/>
    </source>
</evidence>
<evidence type="ECO:0000259" key="7">
    <source>
        <dbReference type="SMART" id="SM00278"/>
    </source>
</evidence>
<keyword evidence="8" id="KW-0067">ATP-binding</keyword>
<keyword evidence="8" id="KW-0347">Helicase</keyword>
<dbReference type="InterPro" id="IPR000085">
    <property type="entry name" value="RuvA"/>
</dbReference>